<protein>
    <submittedName>
        <fullName evidence="4">Beta-lactamase</fullName>
    </submittedName>
</protein>
<dbReference type="InterPro" id="IPR050491">
    <property type="entry name" value="AmpC-like"/>
</dbReference>
<dbReference type="Gene3D" id="3.40.710.10">
    <property type="entry name" value="DD-peptidase/beta-lactamase superfamily"/>
    <property type="match status" value="1"/>
</dbReference>
<keyword evidence="2" id="KW-0472">Membrane</keyword>
<dbReference type="Pfam" id="PF00144">
    <property type="entry name" value="Beta-lactamase"/>
    <property type="match status" value="1"/>
</dbReference>
<comment type="subcellular location">
    <subcellularLocation>
        <location evidence="1">Membrane</location>
    </subcellularLocation>
</comment>
<organism evidence="4 5">
    <name type="scientific">Alishewanella agri BL06</name>
    <dbReference type="NCBI Taxonomy" id="1195246"/>
    <lineage>
        <taxon>Bacteria</taxon>
        <taxon>Pseudomonadati</taxon>
        <taxon>Pseudomonadota</taxon>
        <taxon>Gammaproteobacteria</taxon>
        <taxon>Alteromonadales</taxon>
        <taxon>Alteromonadaceae</taxon>
        <taxon>Alishewanella</taxon>
    </lineage>
</organism>
<gene>
    <name evidence="4" type="ORF">AGRI_07005</name>
</gene>
<keyword evidence="5" id="KW-1185">Reference proteome</keyword>
<evidence type="ECO:0000259" key="3">
    <source>
        <dbReference type="Pfam" id="PF00144"/>
    </source>
</evidence>
<dbReference type="GO" id="GO:0016020">
    <property type="term" value="C:membrane"/>
    <property type="evidence" value="ECO:0007669"/>
    <property type="project" value="UniProtKB-SubCell"/>
</dbReference>
<dbReference type="STRING" id="1195246.AGRI_07005"/>
<dbReference type="PANTHER" id="PTHR46825">
    <property type="entry name" value="D-ALANYL-D-ALANINE-CARBOXYPEPTIDASE/ENDOPEPTIDASE AMPH"/>
    <property type="match status" value="1"/>
</dbReference>
<evidence type="ECO:0000313" key="4">
    <source>
        <dbReference type="EMBL" id="EIW89216.1"/>
    </source>
</evidence>
<comment type="caution">
    <text evidence="4">The sequence shown here is derived from an EMBL/GenBank/DDBJ whole genome shotgun (WGS) entry which is preliminary data.</text>
</comment>
<proteinExistence type="predicted"/>
<dbReference type="InterPro" id="IPR012338">
    <property type="entry name" value="Beta-lactam/transpept-like"/>
</dbReference>
<evidence type="ECO:0000313" key="5">
    <source>
        <dbReference type="Proteomes" id="UP000035062"/>
    </source>
</evidence>
<evidence type="ECO:0000256" key="1">
    <source>
        <dbReference type="ARBA" id="ARBA00004370"/>
    </source>
</evidence>
<dbReference type="InterPro" id="IPR001466">
    <property type="entry name" value="Beta-lactam-related"/>
</dbReference>
<reference evidence="4 5" key="1">
    <citation type="journal article" date="2012" name="J. Bacteriol.">
        <title>Genome Sequence of Pectin-Degrading Alishewanella agri, Isolated from Landfill Soil.</title>
        <authorList>
            <person name="Kim J."/>
            <person name="Jung J."/>
            <person name="Sung J.S."/>
            <person name="Chun J."/>
            <person name="Park W."/>
        </authorList>
    </citation>
    <scope>NUCLEOTIDE SEQUENCE [LARGE SCALE GENOMIC DNA]</scope>
    <source>
        <strain evidence="4 5">BL06</strain>
    </source>
</reference>
<dbReference type="PANTHER" id="PTHR46825:SF11">
    <property type="entry name" value="PENICILLIN-BINDING PROTEIN 4"/>
    <property type="match status" value="1"/>
</dbReference>
<dbReference type="RefSeq" id="WP_008984292.1">
    <property type="nucleotide sequence ID" value="NZ_AKKU01000012.1"/>
</dbReference>
<feature type="domain" description="Beta-lactamase-related" evidence="3">
    <location>
        <begin position="37"/>
        <end position="330"/>
    </location>
</feature>
<dbReference type="SUPFAM" id="SSF56601">
    <property type="entry name" value="beta-lactamase/transpeptidase-like"/>
    <property type="match status" value="1"/>
</dbReference>
<accession>I8U7F2</accession>
<dbReference type="eggNOG" id="COG1680">
    <property type="taxonomic scope" value="Bacteria"/>
</dbReference>
<name>I8U7F2_9ALTE</name>
<dbReference type="PATRIC" id="fig|1195246.3.peg.1382"/>
<dbReference type="AlphaFoldDB" id="I8U7F2"/>
<dbReference type="Proteomes" id="UP000035062">
    <property type="component" value="Unassembled WGS sequence"/>
</dbReference>
<evidence type="ECO:0000256" key="2">
    <source>
        <dbReference type="ARBA" id="ARBA00023136"/>
    </source>
</evidence>
<dbReference type="EMBL" id="AKKU01000012">
    <property type="protein sequence ID" value="EIW89216.1"/>
    <property type="molecule type" value="Genomic_DNA"/>
</dbReference>
<sequence length="348" mass="37594">MPDCRNVMPIADANQPVITALGAELQREHLAGTFDGLVWVAQGDKVLLQSAYGCADRSETVLNQATVISDMGSIAKTFTAAAVLQLAANHRLQLSATLGDFYPTAPAELQTITIKQLLAHDSGLDNFHNESDFEVMDKAEAERRILAMPLIAKPGETIAYSNAAYTLLAAIVEKVSGQSFQDYIHSNLLTPLKLQHTGFYQDSRLAGAQFARGYGGDEAGQTTYDKTLTWALLGAGGMVTSVEDLAVWFAALHSGAILPPEQPNLVFSAANERWLLGSFAKLEVNGEAIVQMGGSTDYGYTALLQFVPARDLLIILLFNAHDSKYGNATHHRISRHHILPILLADSAD</sequence>